<keyword evidence="1" id="KW-1133">Transmembrane helix</keyword>
<name>A0A1N6EFT5_9BACT</name>
<reference evidence="3" key="1">
    <citation type="submission" date="2016-11" db="EMBL/GenBank/DDBJ databases">
        <authorList>
            <person name="Varghese N."/>
            <person name="Submissions S."/>
        </authorList>
    </citation>
    <scope>NUCLEOTIDE SEQUENCE [LARGE SCALE GENOMIC DNA]</scope>
    <source>
        <strain evidence="3">DSM 15292</strain>
    </source>
</reference>
<sequence length="338" mass="38029">MLFAAILMGSVFVFPLWNITLEAPQYPEPLGMDIYINKFHGVNDNDIKNINIMNHYVGMKEIPEVIPEFSIFPYVVGGMVLLGLILALVGKRNLYLVWFCLMLIFGAIGMYDFYQWEYEYGHELADKAPIKFTDEDGNPMSYQPPLIGAKTILNFRAISLPKVGAYLMGAAMGLSLLAFFIGKNRGTGINAAFLMLLPLSLTLNSCDIKPEDIHYGKDFCQFCRMTIVDQQHAAQLVTQKGRAYKYDAIECMVNDLKDWERPEVELLLVADYEQPGTLIEAKKASYLISDQIPSPMGANLSAFSSTNSRDKIYQTMGGSQLDWHQLQTDTRLKANSNP</sequence>
<dbReference type="InterPro" id="IPR008719">
    <property type="entry name" value="N2O_reductase_NosL"/>
</dbReference>
<dbReference type="EMBL" id="FSRC01000001">
    <property type="protein sequence ID" value="SIN81925.1"/>
    <property type="molecule type" value="Genomic_DNA"/>
</dbReference>
<proteinExistence type="predicted"/>
<feature type="transmembrane region" description="Helical" evidence="1">
    <location>
        <begin position="163"/>
        <end position="181"/>
    </location>
</feature>
<feature type="transmembrane region" description="Helical" evidence="1">
    <location>
        <begin position="96"/>
        <end position="114"/>
    </location>
</feature>
<feature type="transmembrane region" description="Helical" evidence="1">
    <location>
        <begin position="71"/>
        <end position="89"/>
    </location>
</feature>
<evidence type="ECO:0000256" key="1">
    <source>
        <dbReference type="SAM" id="Phobius"/>
    </source>
</evidence>
<keyword evidence="1" id="KW-0472">Membrane</keyword>
<dbReference type="SUPFAM" id="SSF160387">
    <property type="entry name" value="NosL/MerB-like"/>
    <property type="match status" value="1"/>
</dbReference>
<accession>A0A1N6EFT5</accession>
<dbReference type="STRING" id="226505.SAMN05444394_2108"/>
<protein>
    <submittedName>
        <fullName evidence="2">Copper chaperone NosL</fullName>
    </submittedName>
</protein>
<dbReference type="Proteomes" id="UP000185221">
    <property type="component" value="Unassembled WGS sequence"/>
</dbReference>
<evidence type="ECO:0000313" key="3">
    <source>
        <dbReference type="Proteomes" id="UP000185221"/>
    </source>
</evidence>
<dbReference type="Pfam" id="PF05573">
    <property type="entry name" value="NosL"/>
    <property type="match status" value="1"/>
</dbReference>
<organism evidence="2 3">
    <name type="scientific">Algoriphagus halophilus</name>
    <dbReference type="NCBI Taxonomy" id="226505"/>
    <lineage>
        <taxon>Bacteria</taxon>
        <taxon>Pseudomonadati</taxon>
        <taxon>Bacteroidota</taxon>
        <taxon>Cytophagia</taxon>
        <taxon>Cytophagales</taxon>
        <taxon>Cyclobacteriaceae</taxon>
        <taxon>Algoriphagus</taxon>
    </lineage>
</organism>
<dbReference type="PANTHER" id="PTHR41247:SF1">
    <property type="entry name" value="HTH-TYPE TRANSCRIPTIONAL REPRESSOR YCNK"/>
    <property type="match status" value="1"/>
</dbReference>
<keyword evidence="3" id="KW-1185">Reference proteome</keyword>
<gene>
    <name evidence="2" type="ORF">SAMN05444394_2108</name>
</gene>
<keyword evidence="1" id="KW-0812">Transmembrane</keyword>
<dbReference type="AlphaFoldDB" id="A0A1N6EFT5"/>
<evidence type="ECO:0000313" key="2">
    <source>
        <dbReference type="EMBL" id="SIN81925.1"/>
    </source>
</evidence>
<dbReference type="PANTHER" id="PTHR41247">
    <property type="entry name" value="HTH-TYPE TRANSCRIPTIONAL REPRESSOR YCNK"/>
    <property type="match status" value="1"/>
</dbReference>